<dbReference type="InterPro" id="IPR004090">
    <property type="entry name" value="Chemotax_Me-accpt_rcpt"/>
</dbReference>
<dbReference type="SUPFAM" id="SSF58104">
    <property type="entry name" value="Methyl-accepting chemotaxis protein (MCP) signaling domain"/>
    <property type="match status" value="1"/>
</dbReference>
<evidence type="ECO:0000256" key="3">
    <source>
        <dbReference type="ARBA" id="ARBA00022500"/>
    </source>
</evidence>
<dbReference type="Pfam" id="PF00015">
    <property type="entry name" value="MCPsignal"/>
    <property type="match status" value="1"/>
</dbReference>
<name>A0ABW7EZ70_9BURK</name>
<dbReference type="CDD" id="cd11386">
    <property type="entry name" value="MCP_signal"/>
    <property type="match status" value="1"/>
</dbReference>
<feature type="region of interest" description="Disordered" evidence="9">
    <location>
        <begin position="1"/>
        <end position="26"/>
    </location>
</feature>
<keyword evidence="8" id="KW-0807">Transducer</keyword>
<evidence type="ECO:0000259" key="10">
    <source>
        <dbReference type="PROSITE" id="PS50111"/>
    </source>
</evidence>
<dbReference type="InterPro" id="IPR004089">
    <property type="entry name" value="MCPsignal_dom"/>
</dbReference>
<keyword evidence="6" id="KW-0472">Membrane</keyword>
<keyword evidence="12" id="KW-1185">Reference proteome</keyword>
<dbReference type="InterPro" id="IPR051310">
    <property type="entry name" value="MCP_chemotaxis"/>
</dbReference>
<sequence>METSKTGTPGQARRWSWPSPGGRRQDQALGQGLDAAARGDLSATLDECVASGLGRRFNEMCASLSNRVAQIRNSASILAMAGEELASGTRRLDERTQAQARQLAAAAGQVDELGGRVQDTARNAQAAHQVSTRVREAAESGAALMQEAVDRVRQIESSSREMGEIISVIDSIAFQTNILALNAAVEAARAGEQGRGFAVVASEVRALAQRSAESAAQVKRLIAQSAEQVDQGARRIEALGQTLGDIVGGVRELSGRVGEMADSSAAQAQGLTSLAQAVQGANELTQQNAEMVADSARAARELGERTEELSAAAQTLRLRQGSADEARSLVEKAAALVKRSGVRDAVPRLVDRAGGFFDRDMYIFIFNRQGIFTAFGPNPSLHGGHLRQVQGLQWERLLRDGFERMDQGGGWVGYQTVHPVTGVVNEKISYVLPLPGDLLVGCGVYKV</sequence>
<accession>A0ABW7EZ70</accession>
<evidence type="ECO:0000313" key="11">
    <source>
        <dbReference type="EMBL" id="MFG6429204.1"/>
    </source>
</evidence>
<keyword evidence="5" id="KW-1133">Transmembrane helix</keyword>
<dbReference type="Pfam" id="PF17200">
    <property type="entry name" value="sCache_2"/>
    <property type="match status" value="1"/>
</dbReference>
<keyword evidence="4" id="KW-0812">Transmembrane</keyword>
<evidence type="ECO:0000256" key="2">
    <source>
        <dbReference type="ARBA" id="ARBA00022475"/>
    </source>
</evidence>
<dbReference type="InterPro" id="IPR033480">
    <property type="entry name" value="sCache_2"/>
</dbReference>
<dbReference type="RefSeq" id="WP_394476470.1">
    <property type="nucleotide sequence ID" value="NZ_JBIGHV010000002.1"/>
</dbReference>
<reference evidence="11 12" key="1">
    <citation type="submission" date="2024-08" db="EMBL/GenBank/DDBJ databases">
        <authorList>
            <person name="Lu H."/>
        </authorList>
    </citation>
    <scope>NUCLEOTIDE SEQUENCE [LARGE SCALE GENOMIC DNA]</scope>
    <source>
        <strain evidence="11 12">LYH14W</strain>
    </source>
</reference>
<evidence type="ECO:0000256" key="6">
    <source>
        <dbReference type="ARBA" id="ARBA00023136"/>
    </source>
</evidence>
<proteinExistence type="inferred from homology"/>
<dbReference type="PRINTS" id="PR00260">
    <property type="entry name" value="CHEMTRNSDUCR"/>
</dbReference>
<dbReference type="SMART" id="SM00283">
    <property type="entry name" value="MA"/>
    <property type="match status" value="1"/>
</dbReference>
<evidence type="ECO:0000256" key="8">
    <source>
        <dbReference type="PROSITE-ProRule" id="PRU00284"/>
    </source>
</evidence>
<keyword evidence="3" id="KW-0145">Chemotaxis</keyword>
<feature type="domain" description="Methyl-accepting transducer" evidence="10">
    <location>
        <begin position="74"/>
        <end position="303"/>
    </location>
</feature>
<evidence type="ECO:0000313" key="12">
    <source>
        <dbReference type="Proteomes" id="UP001606210"/>
    </source>
</evidence>
<gene>
    <name evidence="11" type="ORF">ACG00Y_04735</name>
</gene>
<comment type="subcellular location">
    <subcellularLocation>
        <location evidence="1">Cell membrane</location>
        <topology evidence="1">Multi-pass membrane protein</topology>
    </subcellularLocation>
</comment>
<dbReference type="Gene3D" id="1.10.287.950">
    <property type="entry name" value="Methyl-accepting chemotaxis protein"/>
    <property type="match status" value="1"/>
</dbReference>
<dbReference type="Proteomes" id="UP001606210">
    <property type="component" value="Unassembled WGS sequence"/>
</dbReference>
<dbReference type="PANTHER" id="PTHR43531">
    <property type="entry name" value="PROTEIN ICFG"/>
    <property type="match status" value="1"/>
</dbReference>
<evidence type="ECO:0000256" key="9">
    <source>
        <dbReference type="SAM" id="MobiDB-lite"/>
    </source>
</evidence>
<organism evidence="11 12">
    <name type="scientific">Pelomonas parva</name>
    <dbReference type="NCBI Taxonomy" id="3299032"/>
    <lineage>
        <taxon>Bacteria</taxon>
        <taxon>Pseudomonadati</taxon>
        <taxon>Pseudomonadota</taxon>
        <taxon>Betaproteobacteria</taxon>
        <taxon>Burkholderiales</taxon>
        <taxon>Sphaerotilaceae</taxon>
        <taxon>Roseateles</taxon>
    </lineage>
</organism>
<evidence type="ECO:0000256" key="7">
    <source>
        <dbReference type="ARBA" id="ARBA00029447"/>
    </source>
</evidence>
<evidence type="ECO:0000256" key="1">
    <source>
        <dbReference type="ARBA" id="ARBA00004651"/>
    </source>
</evidence>
<dbReference type="PANTHER" id="PTHR43531:SF11">
    <property type="entry name" value="METHYL-ACCEPTING CHEMOTAXIS PROTEIN 3"/>
    <property type="match status" value="1"/>
</dbReference>
<dbReference type="EMBL" id="JBIGHV010000002">
    <property type="protein sequence ID" value="MFG6429204.1"/>
    <property type="molecule type" value="Genomic_DNA"/>
</dbReference>
<comment type="similarity">
    <text evidence="7">Belongs to the methyl-accepting chemotaxis (MCP) protein family.</text>
</comment>
<evidence type="ECO:0000256" key="4">
    <source>
        <dbReference type="ARBA" id="ARBA00022692"/>
    </source>
</evidence>
<protein>
    <submittedName>
        <fullName evidence="11">Methyl-accepting chemotaxis protein</fullName>
    </submittedName>
</protein>
<dbReference type="PROSITE" id="PS50111">
    <property type="entry name" value="CHEMOTAXIS_TRANSDUC_2"/>
    <property type="match status" value="1"/>
</dbReference>
<evidence type="ECO:0000256" key="5">
    <source>
        <dbReference type="ARBA" id="ARBA00022989"/>
    </source>
</evidence>
<comment type="caution">
    <text evidence="11">The sequence shown here is derived from an EMBL/GenBank/DDBJ whole genome shotgun (WGS) entry which is preliminary data.</text>
</comment>
<keyword evidence="2" id="KW-1003">Cell membrane</keyword>